<dbReference type="EMBL" id="CAJOBC010030407">
    <property type="protein sequence ID" value="CAF4087456.1"/>
    <property type="molecule type" value="Genomic_DNA"/>
</dbReference>
<accession>A0A816HU26</accession>
<protein>
    <submittedName>
        <fullName evidence="1">Uncharacterized protein</fullName>
    </submittedName>
</protein>
<feature type="non-terminal residue" evidence="1">
    <location>
        <position position="1"/>
    </location>
</feature>
<proteinExistence type="predicted"/>
<name>A0A816HU26_9BILA</name>
<dbReference type="AlphaFoldDB" id="A0A816HU26"/>
<gene>
    <name evidence="1" type="ORF">GPM918_LOCUS46835</name>
    <name evidence="2" type="ORF">SRO942_LOCUS28206</name>
</gene>
<keyword evidence="3" id="KW-1185">Reference proteome</keyword>
<evidence type="ECO:0000313" key="3">
    <source>
        <dbReference type="Proteomes" id="UP000663829"/>
    </source>
</evidence>
<evidence type="ECO:0000313" key="2">
    <source>
        <dbReference type="EMBL" id="CAF4087456.1"/>
    </source>
</evidence>
<comment type="caution">
    <text evidence="1">The sequence shown here is derived from an EMBL/GenBank/DDBJ whole genome shotgun (WGS) entry which is preliminary data.</text>
</comment>
<feature type="non-terminal residue" evidence="1">
    <location>
        <position position="84"/>
    </location>
</feature>
<reference evidence="1" key="1">
    <citation type="submission" date="2021-02" db="EMBL/GenBank/DDBJ databases">
        <authorList>
            <person name="Nowell W R."/>
        </authorList>
    </citation>
    <scope>NUCLEOTIDE SEQUENCE</scope>
</reference>
<dbReference type="Proteomes" id="UP000663829">
    <property type="component" value="Unassembled WGS sequence"/>
</dbReference>
<dbReference type="EMBL" id="CAJNOQ010076390">
    <property type="protein sequence ID" value="CAF1689689.1"/>
    <property type="molecule type" value="Genomic_DNA"/>
</dbReference>
<organism evidence="1 3">
    <name type="scientific">Didymodactylos carnosus</name>
    <dbReference type="NCBI Taxonomy" id="1234261"/>
    <lineage>
        <taxon>Eukaryota</taxon>
        <taxon>Metazoa</taxon>
        <taxon>Spiralia</taxon>
        <taxon>Gnathifera</taxon>
        <taxon>Rotifera</taxon>
        <taxon>Eurotatoria</taxon>
        <taxon>Bdelloidea</taxon>
        <taxon>Philodinida</taxon>
        <taxon>Philodinidae</taxon>
        <taxon>Didymodactylos</taxon>
    </lineage>
</organism>
<sequence length="84" mass="9193">EEYPGNQAFSYGGNTEDAGYIFDVQNANSSTRGPAALIYREYGDWEFGGNHSTSRTIRSDGEAAMLLSTSNKQGDYSQLLMPNT</sequence>
<evidence type="ECO:0000313" key="1">
    <source>
        <dbReference type="EMBL" id="CAF1689689.1"/>
    </source>
</evidence>
<dbReference type="Proteomes" id="UP000681722">
    <property type="component" value="Unassembled WGS sequence"/>
</dbReference>